<dbReference type="EMBL" id="MHRX01000034">
    <property type="protein sequence ID" value="OHA33265.1"/>
    <property type="molecule type" value="Genomic_DNA"/>
</dbReference>
<keyword evidence="5 7" id="KW-0521">NADP</keyword>
<reference evidence="9 10" key="1">
    <citation type="journal article" date="2016" name="Nat. Commun.">
        <title>Thousands of microbial genomes shed light on interconnected biogeochemical processes in an aquifer system.</title>
        <authorList>
            <person name="Anantharaman K."/>
            <person name="Brown C.T."/>
            <person name="Hug L.A."/>
            <person name="Sharon I."/>
            <person name="Castelle C.J."/>
            <person name="Probst A.J."/>
            <person name="Thomas B.C."/>
            <person name="Singh A."/>
            <person name="Wilkins M.J."/>
            <person name="Karaoz U."/>
            <person name="Brodie E.L."/>
            <person name="Williams K.H."/>
            <person name="Hubbard S.S."/>
            <person name="Banfield J.F."/>
        </authorList>
    </citation>
    <scope>NUCLEOTIDE SEQUENCE [LARGE SCALE GENOMIC DNA]</scope>
</reference>
<dbReference type="STRING" id="1802319.A2928_01310"/>
<evidence type="ECO:0000259" key="8">
    <source>
        <dbReference type="PROSITE" id="PS51330"/>
    </source>
</evidence>
<dbReference type="GO" id="GO:0006730">
    <property type="term" value="P:one-carbon metabolic process"/>
    <property type="evidence" value="ECO:0007669"/>
    <property type="project" value="UniProtKB-KW"/>
</dbReference>
<dbReference type="GO" id="GO:0046654">
    <property type="term" value="P:tetrahydrofolate biosynthetic process"/>
    <property type="evidence" value="ECO:0007669"/>
    <property type="project" value="UniProtKB-UniPathway"/>
</dbReference>
<keyword evidence="4 7" id="KW-0554">One-carbon metabolism</keyword>
<comment type="similarity">
    <text evidence="2 7">Belongs to the dihydrofolate reductase family.</text>
</comment>
<dbReference type="PANTHER" id="PTHR48069:SF3">
    <property type="entry name" value="DIHYDROFOLATE REDUCTASE"/>
    <property type="match status" value="1"/>
</dbReference>
<protein>
    <recommendedName>
        <fullName evidence="3 7">Dihydrofolate reductase</fullName>
        <ecNumber evidence="3 7">1.5.1.3</ecNumber>
    </recommendedName>
</protein>
<evidence type="ECO:0000256" key="3">
    <source>
        <dbReference type="ARBA" id="ARBA00012856"/>
    </source>
</evidence>
<dbReference type="InterPro" id="IPR024072">
    <property type="entry name" value="DHFR-like_dom_sf"/>
</dbReference>
<dbReference type="AlphaFoldDB" id="A0A1G2NAU4"/>
<dbReference type="GO" id="GO:0046655">
    <property type="term" value="P:folic acid metabolic process"/>
    <property type="evidence" value="ECO:0007669"/>
    <property type="project" value="TreeGrafter"/>
</dbReference>
<dbReference type="Gene3D" id="3.40.430.10">
    <property type="entry name" value="Dihydrofolate Reductase, subunit A"/>
    <property type="match status" value="1"/>
</dbReference>
<dbReference type="PIRSF" id="PIRSF000194">
    <property type="entry name" value="DHFR"/>
    <property type="match status" value="1"/>
</dbReference>
<dbReference type="PRINTS" id="PR00070">
    <property type="entry name" value="DHFR"/>
</dbReference>
<dbReference type="PROSITE" id="PS51330">
    <property type="entry name" value="DHFR_2"/>
    <property type="match status" value="1"/>
</dbReference>
<dbReference type="InterPro" id="IPR012259">
    <property type="entry name" value="DHFR"/>
</dbReference>
<organism evidence="9 10">
    <name type="scientific">Candidatus Taylorbacteria bacterium RIFCSPLOWO2_01_FULL_45_15b</name>
    <dbReference type="NCBI Taxonomy" id="1802319"/>
    <lineage>
        <taxon>Bacteria</taxon>
        <taxon>Candidatus Tayloriibacteriota</taxon>
    </lineage>
</organism>
<keyword evidence="6 7" id="KW-0560">Oxidoreductase</keyword>
<dbReference type="EC" id="1.5.1.3" evidence="3 7"/>
<evidence type="ECO:0000256" key="2">
    <source>
        <dbReference type="ARBA" id="ARBA00009539"/>
    </source>
</evidence>
<dbReference type="PANTHER" id="PTHR48069">
    <property type="entry name" value="DIHYDROFOLATE REDUCTASE"/>
    <property type="match status" value="1"/>
</dbReference>
<evidence type="ECO:0000256" key="1">
    <source>
        <dbReference type="ARBA" id="ARBA00004903"/>
    </source>
</evidence>
<accession>A0A1G2NAU4</accession>
<comment type="caution">
    <text evidence="9">The sequence shown here is derived from an EMBL/GenBank/DDBJ whole genome shotgun (WGS) entry which is preliminary data.</text>
</comment>
<dbReference type="GO" id="GO:0050661">
    <property type="term" value="F:NADP binding"/>
    <property type="evidence" value="ECO:0007669"/>
    <property type="project" value="InterPro"/>
</dbReference>
<comment type="function">
    <text evidence="7">Key enzyme in folate metabolism. Catalyzes an essential reaction for de novo glycine and purine synthesis, and for DNA precursor synthesis.</text>
</comment>
<evidence type="ECO:0000256" key="5">
    <source>
        <dbReference type="ARBA" id="ARBA00022857"/>
    </source>
</evidence>
<evidence type="ECO:0000313" key="9">
    <source>
        <dbReference type="EMBL" id="OHA33265.1"/>
    </source>
</evidence>
<dbReference type="Pfam" id="PF00186">
    <property type="entry name" value="DHFR_1"/>
    <property type="match status" value="1"/>
</dbReference>
<evidence type="ECO:0000256" key="4">
    <source>
        <dbReference type="ARBA" id="ARBA00022563"/>
    </source>
</evidence>
<evidence type="ECO:0000256" key="6">
    <source>
        <dbReference type="ARBA" id="ARBA00023002"/>
    </source>
</evidence>
<dbReference type="CDD" id="cd00209">
    <property type="entry name" value="DHFR"/>
    <property type="match status" value="1"/>
</dbReference>
<feature type="domain" description="DHFR" evidence="8">
    <location>
        <begin position="3"/>
        <end position="161"/>
    </location>
</feature>
<dbReference type="GO" id="GO:0005829">
    <property type="term" value="C:cytosol"/>
    <property type="evidence" value="ECO:0007669"/>
    <property type="project" value="TreeGrafter"/>
</dbReference>
<dbReference type="GO" id="GO:0004146">
    <property type="term" value="F:dihydrofolate reductase activity"/>
    <property type="evidence" value="ECO:0007669"/>
    <property type="project" value="UniProtKB-EC"/>
</dbReference>
<sequence length="161" mass="18309">MPTIHLIASITGNRSLGRKGELLFKISDDLKRFKALTLGHPIIMGRKTYESIGRPLPDRLNIVITRNREFSAPGTTVVSSFDEALEIAGQKDKHVFIIGGSEIYKEALPHAHILHLTLIDSNALGDVFFPEYETLFTNETFREEREDPKTKLKYTWVDLEK</sequence>
<dbReference type="Proteomes" id="UP000176221">
    <property type="component" value="Unassembled WGS sequence"/>
</dbReference>
<dbReference type="SUPFAM" id="SSF53597">
    <property type="entry name" value="Dihydrofolate reductase-like"/>
    <property type="match status" value="1"/>
</dbReference>
<gene>
    <name evidence="9" type="ORF">A2928_01310</name>
</gene>
<proteinExistence type="inferred from homology"/>
<dbReference type="InterPro" id="IPR001796">
    <property type="entry name" value="DHFR_dom"/>
</dbReference>
<evidence type="ECO:0000313" key="10">
    <source>
        <dbReference type="Proteomes" id="UP000176221"/>
    </source>
</evidence>
<dbReference type="UniPathway" id="UPA00077">
    <property type="reaction ID" value="UER00158"/>
</dbReference>
<comment type="catalytic activity">
    <reaction evidence="7">
        <text>(6S)-5,6,7,8-tetrahydrofolate + NADP(+) = 7,8-dihydrofolate + NADPH + H(+)</text>
        <dbReference type="Rhea" id="RHEA:15009"/>
        <dbReference type="ChEBI" id="CHEBI:15378"/>
        <dbReference type="ChEBI" id="CHEBI:57451"/>
        <dbReference type="ChEBI" id="CHEBI:57453"/>
        <dbReference type="ChEBI" id="CHEBI:57783"/>
        <dbReference type="ChEBI" id="CHEBI:58349"/>
        <dbReference type="EC" id="1.5.1.3"/>
    </reaction>
</comment>
<evidence type="ECO:0000256" key="7">
    <source>
        <dbReference type="PIRNR" id="PIRNR000194"/>
    </source>
</evidence>
<comment type="pathway">
    <text evidence="1 7">Cofactor biosynthesis; tetrahydrofolate biosynthesis; 5,6,7,8-tetrahydrofolate from 7,8-dihydrofolate: step 1/1.</text>
</comment>
<name>A0A1G2NAU4_9BACT</name>
<dbReference type="GO" id="GO:0046452">
    <property type="term" value="P:dihydrofolate metabolic process"/>
    <property type="evidence" value="ECO:0007669"/>
    <property type="project" value="TreeGrafter"/>
</dbReference>